<evidence type="ECO:0000256" key="4">
    <source>
        <dbReference type="ARBA" id="ARBA00022989"/>
    </source>
</evidence>
<feature type="transmembrane region" description="Helical" evidence="7">
    <location>
        <begin position="230"/>
        <end position="249"/>
    </location>
</feature>
<evidence type="ECO:0000259" key="8">
    <source>
        <dbReference type="Pfam" id="PF06738"/>
    </source>
</evidence>
<feature type="transmembrane region" description="Helical" evidence="7">
    <location>
        <begin position="114"/>
        <end position="133"/>
    </location>
</feature>
<feature type="transmembrane region" description="Helical" evidence="7">
    <location>
        <begin position="139"/>
        <end position="159"/>
    </location>
</feature>
<comment type="subcellular location">
    <subcellularLocation>
        <location evidence="1">Cell membrane</location>
        <topology evidence="1">Multi-pass membrane protein</topology>
    </subcellularLocation>
</comment>
<evidence type="ECO:0000256" key="3">
    <source>
        <dbReference type="ARBA" id="ARBA00022692"/>
    </source>
</evidence>
<dbReference type="GO" id="GO:0015744">
    <property type="term" value="P:succinate transport"/>
    <property type="evidence" value="ECO:0007669"/>
    <property type="project" value="TreeGrafter"/>
</dbReference>
<dbReference type="STRING" id="319652.IV80_GL000667"/>
<accession>A0A0R2IPM6</accession>
<gene>
    <name evidence="9" type="ORF">IV80_GL000667</name>
</gene>
<dbReference type="GO" id="GO:0005886">
    <property type="term" value="C:plasma membrane"/>
    <property type="evidence" value="ECO:0007669"/>
    <property type="project" value="UniProtKB-SubCell"/>
</dbReference>
<reference evidence="9 10" key="1">
    <citation type="journal article" date="2015" name="Genome Announc.">
        <title>Expanding the biotechnology potential of lactobacilli through comparative genomics of 213 strains and associated genera.</title>
        <authorList>
            <person name="Sun Z."/>
            <person name="Harris H.M."/>
            <person name="McCann A."/>
            <person name="Guo C."/>
            <person name="Argimon S."/>
            <person name="Zhang W."/>
            <person name="Yang X."/>
            <person name="Jeffery I.B."/>
            <person name="Cooney J.C."/>
            <person name="Kagawa T.F."/>
            <person name="Liu W."/>
            <person name="Song Y."/>
            <person name="Salvetti E."/>
            <person name="Wrobel A."/>
            <person name="Rasinkangas P."/>
            <person name="Parkhill J."/>
            <person name="Rea M.C."/>
            <person name="O'Sullivan O."/>
            <person name="Ritari J."/>
            <person name="Douillard F.P."/>
            <person name="Paul Ross R."/>
            <person name="Yang R."/>
            <person name="Briner A.E."/>
            <person name="Felis G.E."/>
            <person name="de Vos W.M."/>
            <person name="Barrangou R."/>
            <person name="Klaenhammer T.R."/>
            <person name="Caufield P.W."/>
            <person name="Cui Y."/>
            <person name="Zhang H."/>
            <person name="O'Toole P.W."/>
        </authorList>
    </citation>
    <scope>NUCLEOTIDE SEQUENCE [LARGE SCALE GENOMIC DNA]</scope>
    <source>
        <strain evidence="9 10">DSM 17757</strain>
    </source>
</reference>
<keyword evidence="4 7" id="KW-1133">Transmembrane helix</keyword>
<comment type="caution">
    <text evidence="9">The sequence shown here is derived from an EMBL/GenBank/DDBJ whole genome shotgun (WGS) entry which is preliminary data.</text>
</comment>
<evidence type="ECO:0000256" key="7">
    <source>
        <dbReference type="SAM" id="Phobius"/>
    </source>
</evidence>
<sequence>MTAVKQTDLVLDTCLLAGRIMIENGSEMARAEDTIMRIATNSGYPDAQVFSTVTGIIMSIPDQKNAQVESVSRRSIDLEKVSWVNRLSRDYADHKITLADFFEQLKLVDQAVPYFPFWLQVLGAALVSGPLMTIFCNNFYDIGVTSIIGAVGFAIYYGINKTLNIKFISEFVASLLIGILAVIAVRLGLGHSVDNIIIGAVMPLVPGVPLTNAVRDILNGHFVSGPARGMEALLTAAAIGFGIAFVFRFF</sequence>
<evidence type="ECO:0000256" key="1">
    <source>
        <dbReference type="ARBA" id="ARBA00004651"/>
    </source>
</evidence>
<feature type="domain" description="Threonine/serine exporter-like N-terminal" evidence="8">
    <location>
        <begin position="12"/>
        <end position="249"/>
    </location>
</feature>
<dbReference type="EMBL" id="JQBR01000002">
    <property type="protein sequence ID" value="KRN67139.1"/>
    <property type="molecule type" value="Genomic_DNA"/>
</dbReference>
<dbReference type="GO" id="GO:0022857">
    <property type="term" value="F:transmembrane transporter activity"/>
    <property type="evidence" value="ECO:0007669"/>
    <property type="project" value="InterPro"/>
</dbReference>
<keyword evidence="10" id="KW-1185">Reference proteome</keyword>
<dbReference type="AlphaFoldDB" id="A0A0R2IPM6"/>
<dbReference type="Proteomes" id="UP000051568">
    <property type="component" value="Unassembled WGS sequence"/>
</dbReference>
<dbReference type="Pfam" id="PF06738">
    <property type="entry name" value="ThrE"/>
    <property type="match status" value="1"/>
</dbReference>
<keyword evidence="2" id="KW-1003">Cell membrane</keyword>
<evidence type="ECO:0000313" key="9">
    <source>
        <dbReference type="EMBL" id="KRN67139.1"/>
    </source>
</evidence>
<protein>
    <recommendedName>
        <fullName evidence="8">Threonine/serine exporter-like N-terminal domain-containing protein</fullName>
    </recommendedName>
</protein>
<dbReference type="PANTHER" id="PTHR34390">
    <property type="entry name" value="UPF0442 PROTEIN YJJB-RELATED"/>
    <property type="match status" value="1"/>
</dbReference>
<dbReference type="PATRIC" id="fig|319652.3.peg.675"/>
<keyword evidence="3 7" id="KW-0812">Transmembrane</keyword>
<evidence type="ECO:0000256" key="2">
    <source>
        <dbReference type="ARBA" id="ARBA00022475"/>
    </source>
</evidence>
<organism evidence="9 10">
    <name type="scientific">Pediococcus cellicola</name>
    <dbReference type="NCBI Taxonomy" id="319652"/>
    <lineage>
        <taxon>Bacteria</taxon>
        <taxon>Bacillati</taxon>
        <taxon>Bacillota</taxon>
        <taxon>Bacilli</taxon>
        <taxon>Lactobacillales</taxon>
        <taxon>Lactobacillaceae</taxon>
        <taxon>Pediococcus</taxon>
    </lineage>
</organism>
<dbReference type="InterPro" id="IPR010619">
    <property type="entry name" value="ThrE-like_N"/>
</dbReference>
<dbReference type="InterPro" id="IPR050539">
    <property type="entry name" value="ThrE_Dicarb/AminoAcid_Exp"/>
</dbReference>
<feature type="transmembrane region" description="Helical" evidence="7">
    <location>
        <begin position="171"/>
        <end position="189"/>
    </location>
</feature>
<comment type="similarity">
    <text evidence="6">Belongs to the ThrE exporter (TC 2.A.79) family.</text>
</comment>
<dbReference type="PANTHER" id="PTHR34390:SF2">
    <property type="entry name" value="SUCCINATE TRANSPORTER SUBUNIT YJJP-RELATED"/>
    <property type="match status" value="1"/>
</dbReference>
<proteinExistence type="inferred from homology"/>
<name>A0A0R2IPM6_9LACO</name>
<evidence type="ECO:0000256" key="6">
    <source>
        <dbReference type="ARBA" id="ARBA00034125"/>
    </source>
</evidence>
<evidence type="ECO:0000256" key="5">
    <source>
        <dbReference type="ARBA" id="ARBA00023136"/>
    </source>
</evidence>
<evidence type="ECO:0000313" key="10">
    <source>
        <dbReference type="Proteomes" id="UP000051568"/>
    </source>
</evidence>
<keyword evidence="5 7" id="KW-0472">Membrane</keyword>